<dbReference type="SUPFAM" id="SSF52980">
    <property type="entry name" value="Restriction endonuclease-like"/>
    <property type="match status" value="1"/>
</dbReference>
<evidence type="ECO:0000313" key="3">
    <source>
        <dbReference type="Proteomes" id="UP000838412"/>
    </source>
</evidence>
<evidence type="ECO:0000259" key="1">
    <source>
        <dbReference type="Pfam" id="PF09588"/>
    </source>
</evidence>
<sequence>MYDLSCKPVDSNTLAKLCEDVLNRVGVSEEEQRSFEEKTRQQSASSLWRDLRKDRLTASMFGELCKRRRTTPCNRILTDLLYKGPVSSESMRWGRLHEADAIEAYQQKTGHKVSPCGLIISKEHGFLAATPDGKVEQANGETGLLEVKCPWSAVNKRPQPLSPQEAAKQVKAFPLKEVNGVLHLPNTHNYYYQIQGQLNIAKVEWADFAVWTPAGLHIERISRDKTFWDNTMYPNLKWFYFNCMLPELACPRYPHMPIREPPEVVDATAKKQSGKVG</sequence>
<dbReference type="EMBL" id="OV696702">
    <property type="protein sequence ID" value="CAH1248798.1"/>
    <property type="molecule type" value="Genomic_DNA"/>
</dbReference>
<dbReference type="InterPro" id="IPR011335">
    <property type="entry name" value="Restrct_endonuc-II-like"/>
</dbReference>
<dbReference type="CDD" id="cd22343">
    <property type="entry name" value="PDDEXK_lambda_exonuclease-like"/>
    <property type="match status" value="1"/>
</dbReference>
<protein>
    <submittedName>
        <fullName evidence="2">Hypp8418 protein</fullName>
    </submittedName>
</protein>
<organism evidence="2 3">
    <name type="scientific">Branchiostoma lanceolatum</name>
    <name type="common">Common lancelet</name>
    <name type="synonym">Amphioxus lanceolatum</name>
    <dbReference type="NCBI Taxonomy" id="7740"/>
    <lineage>
        <taxon>Eukaryota</taxon>
        <taxon>Metazoa</taxon>
        <taxon>Chordata</taxon>
        <taxon>Cephalochordata</taxon>
        <taxon>Leptocardii</taxon>
        <taxon>Amphioxiformes</taxon>
        <taxon>Branchiostomatidae</taxon>
        <taxon>Branchiostoma</taxon>
    </lineage>
</organism>
<accession>A0A8K0EFB9</accession>
<evidence type="ECO:0000313" key="2">
    <source>
        <dbReference type="EMBL" id="CAH1248798.1"/>
    </source>
</evidence>
<feature type="domain" description="YqaJ viral recombinase" evidence="1">
    <location>
        <begin position="48"/>
        <end position="202"/>
    </location>
</feature>
<name>A0A8K0EFB9_BRALA</name>
<gene>
    <name evidence="2" type="primary">Hypp8418</name>
    <name evidence="2" type="ORF">BLAG_LOCUS10100</name>
</gene>
<dbReference type="InterPro" id="IPR019080">
    <property type="entry name" value="YqaJ_viral_recombinase"/>
</dbReference>
<dbReference type="AlphaFoldDB" id="A0A8K0EFB9"/>
<reference evidence="2" key="1">
    <citation type="submission" date="2022-01" db="EMBL/GenBank/DDBJ databases">
        <authorList>
            <person name="Braso-Vives M."/>
        </authorList>
    </citation>
    <scope>NUCLEOTIDE SEQUENCE</scope>
</reference>
<keyword evidence="3" id="KW-1185">Reference proteome</keyword>
<dbReference type="Proteomes" id="UP000838412">
    <property type="component" value="Chromosome 17"/>
</dbReference>
<dbReference type="InterPro" id="IPR011604">
    <property type="entry name" value="PDDEXK-like_dom_sf"/>
</dbReference>
<dbReference type="Gene3D" id="3.90.320.10">
    <property type="match status" value="1"/>
</dbReference>
<dbReference type="PANTHER" id="PTHR46609:SF8">
    <property type="entry name" value="YQAJ VIRAL RECOMBINASE DOMAIN-CONTAINING PROTEIN"/>
    <property type="match status" value="1"/>
</dbReference>
<dbReference type="OrthoDB" id="6158042at2759"/>
<dbReference type="InterPro" id="IPR051703">
    <property type="entry name" value="NF-kappa-B_Signaling_Reg"/>
</dbReference>
<dbReference type="GO" id="GO:0006281">
    <property type="term" value="P:DNA repair"/>
    <property type="evidence" value="ECO:0007669"/>
    <property type="project" value="UniProtKB-ARBA"/>
</dbReference>
<proteinExistence type="predicted"/>
<dbReference type="PANTHER" id="PTHR46609">
    <property type="entry name" value="EXONUCLEASE, PHAGE-TYPE/RECB, C-TERMINAL DOMAIN-CONTAINING PROTEIN"/>
    <property type="match status" value="1"/>
</dbReference>
<dbReference type="Pfam" id="PF09588">
    <property type="entry name" value="YqaJ"/>
    <property type="match status" value="1"/>
</dbReference>